<keyword evidence="5" id="KW-1185">Reference proteome</keyword>
<dbReference type="InterPro" id="IPR010994">
    <property type="entry name" value="RuvA_2-like"/>
</dbReference>
<dbReference type="NCBIfam" id="TIGR00732">
    <property type="entry name" value="dprA"/>
    <property type="match status" value="1"/>
</dbReference>
<dbReference type="InterPro" id="IPR057666">
    <property type="entry name" value="DrpA_SLOG"/>
</dbReference>
<dbReference type="InterPro" id="IPR003488">
    <property type="entry name" value="DprA"/>
</dbReference>
<accession>A0ABT0BYB0</accession>
<dbReference type="PANTHER" id="PTHR43022:SF1">
    <property type="entry name" value="PROTEIN SMF"/>
    <property type="match status" value="1"/>
</dbReference>
<dbReference type="Gene3D" id="1.10.10.10">
    <property type="entry name" value="Winged helix-like DNA-binding domain superfamily/Winged helix DNA-binding domain"/>
    <property type="match status" value="1"/>
</dbReference>
<dbReference type="Pfam" id="PF02481">
    <property type="entry name" value="DNA_processg_A"/>
    <property type="match status" value="1"/>
</dbReference>
<comment type="similarity">
    <text evidence="1">Belongs to the DprA/Smf family.</text>
</comment>
<dbReference type="InterPro" id="IPR041614">
    <property type="entry name" value="DprA_WH"/>
</dbReference>
<dbReference type="Proteomes" id="UP001165444">
    <property type="component" value="Unassembled WGS sequence"/>
</dbReference>
<dbReference type="SUPFAM" id="SSF47781">
    <property type="entry name" value="RuvA domain 2-like"/>
    <property type="match status" value="1"/>
</dbReference>
<reference evidence="4 5" key="1">
    <citation type="submission" date="2022-03" db="EMBL/GenBank/DDBJ databases">
        <title>Parabacteroides sp. nov. isolated from swine feces.</title>
        <authorList>
            <person name="Bak J.E."/>
        </authorList>
    </citation>
    <scope>NUCLEOTIDE SEQUENCE [LARGE SCALE GENOMIC DNA]</scope>
    <source>
        <strain evidence="4 5">AGMB00274</strain>
    </source>
</reference>
<protein>
    <submittedName>
        <fullName evidence="4">DNA-processing protein DprA</fullName>
    </submittedName>
</protein>
<feature type="domain" description="Smf/DprA SLOG" evidence="2">
    <location>
        <begin position="80"/>
        <end position="291"/>
    </location>
</feature>
<feature type="domain" description="DprA winged helix" evidence="3">
    <location>
        <begin position="311"/>
        <end position="365"/>
    </location>
</feature>
<dbReference type="EMBL" id="JAKZMM010000006">
    <property type="protein sequence ID" value="MCJ2379712.1"/>
    <property type="molecule type" value="Genomic_DNA"/>
</dbReference>
<dbReference type="InterPro" id="IPR036388">
    <property type="entry name" value="WH-like_DNA-bd_sf"/>
</dbReference>
<dbReference type="SUPFAM" id="SSF102405">
    <property type="entry name" value="MCP/YpsA-like"/>
    <property type="match status" value="1"/>
</dbReference>
<evidence type="ECO:0000313" key="5">
    <source>
        <dbReference type="Proteomes" id="UP001165444"/>
    </source>
</evidence>
<evidence type="ECO:0000259" key="3">
    <source>
        <dbReference type="Pfam" id="PF17782"/>
    </source>
</evidence>
<evidence type="ECO:0000256" key="1">
    <source>
        <dbReference type="ARBA" id="ARBA00006525"/>
    </source>
</evidence>
<gene>
    <name evidence="4" type="primary">dprA</name>
    <name evidence="4" type="ORF">MUN53_03670</name>
</gene>
<evidence type="ECO:0000259" key="2">
    <source>
        <dbReference type="Pfam" id="PF02481"/>
    </source>
</evidence>
<name>A0ABT0BYB0_9BACT</name>
<evidence type="ECO:0000313" key="4">
    <source>
        <dbReference type="EMBL" id="MCJ2379712.1"/>
    </source>
</evidence>
<proteinExistence type="inferred from homology"/>
<dbReference type="PANTHER" id="PTHR43022">
    <property type="entry name" value="PROTEIN SMF"/>
    <property type="match status" value="1"/>
</dbReference>
<dbReference type="Pfam" id="PF17782">
    <property type="entry name" value="WHD_DprA"/>
    <property type="match status" value="1"/>
</dbReference>
<sequence>MNDSLLYTIALTMVNGVGGVLSRQLLNSLGDAKSIFQEKRQLLERIPGIGSILAAEIKNPEVLRRAEQEIRFAEQEQIDILLWDDENYPTRLRECPDAPLALYYKGNGNLNTRHIISVVGTRHATHYGQETTARLIEDLAAAFPDTMVVSGLAYGIDICAHRQALACGLPTVAVLAHGLDRIYPFAHRHIANEMLAKGGLLTDFPSETNPDRPNFLKRNRIIAGLSEATLVIESAEKGGSLVTADIAFSYDREVFACPGRIHDLYSAGCNQLIRHNKAALLSSAQDLIEALGWQHEDKQRKPQQTELLFSESDSSEIQQVLQILQDQDEVHINQLTKLTGFPVQQLTNILFELEMDGRIRTLPGNMYKRK</sequence>
<dbReference type="Gene3D" id="3.40.50.450">
    <property type="match status" value="1"/>
</dbReference>
<comment type="caution">
    <text evidence="4">The sequence shown here is derived from an EMBL/GenBank/DDBJ whole genome shotgun (WGS) entry which is preliminary data.</text>
</comment>
<organism evidence="4 5">
    <name type="scientific">Parabacteroides faecalis</name>
    <dbReference type="NCBI Taxonomy" id="2924040"/>
    <lineage>
        <taxon>Bacteria</taxon>
        <taxon>Pseudomonadati</taxon>
        <taxon>Bacteroidota</taxon>
        <taxon>Bacteroidia</taxon>
        <taxon>Bacteroidales</taxon>
        <taxon>Tannerellaceae</taxon>
        <taxon>Parabacteroides</taxon>
    </lineage>
</organism>
<dbReference type="RefSeq" id="WP_243323458.1">
    <property type="nucleotide sequence ID" value="NZ_JAKZMM010000006.1"/>
</dbReference>